<keyword evidence="3" id="KW-1185">Reference proteome</keyword>
<dbReference type="Proteomes" id="UP001139353">
    <property type="component" value="Unassembled WGS sequence"/>
</dbReference>
<proteinExistence type="predicted"/>
<keyword evidence="1" id="KW-0812">Transmembrane</keyword>
<dbReference type="EMBL" id="JAJLJH010000003">
    <property type="protein sequence ID" value="MCK9687091.1"/>
    <property type="molecule type" value="Genomic_DNA"/>
</dbReference>
<accession>A0A9X2C107</accession>
<feature type="transmembrane region" description="Helical" evidence="1">
    <location>
        <begin position="34"/>
        <end position="53"/>
    </location>
</feature>
<keyword evidence="1" id="KW-1133">Transmembrane helix</keyword>
<name>A0A9X2C107_9BURK</name>
<organism evidence="2 3">
    <name type="scientific">Scleromatobacter humisilvae</name>
    <dbReference type="NCBI Taxonomy" id="2897159"/>
    <lineage>
        <taxon>Bacteria</taxon>
        <taxon>Pseudomonadati</taxon>
        <taxon>Pseudomonadota</taxon>
        <taxon>Betaproteobacteria</taxon>
        <taxon>Burkholderiales</taxon>
        <taxon>Sphaerotilaceae</taxon>
        <taxon>Scleromatobacter</taxon>
    </lineage>
</organism>
<dbReference type="AlphaFoldDB" id="A0A9X2C107"/>
<comment type="caution">
    <text evidence="2">The sequence shown here is derived from an EMBL/GenBank/DDBJ whole genome shotgun (WGS) entry which is preliminary data.</text>
</comment>
<evidence type="ECO:0000256" key="1">
    <source>
        <dbReference type="SAM" id="Phobius"/>
    </source>
</evidence>
<gene>
    <name evidence="2" type="ORF">LPC04_15370</name>
</gene>
<keyword evidence="1" id="KW-0472">Membrane</keyword>
<reference evidence="2" key="1">
    <citation type="submission" date="2021-11" db="EMBL/GenBank/DDBJ databases">
        <title>BS-T2-15 a new species belonging to the Comamonadaceae family isolated from the soil of a French oak forest.</title>
        <authorList>
            <person name="Mieszkin S."/>
            <person name="Alain K."/>
        </authorList>
    </citation>
    <scope>NUCLEOTIDE SEQUENCE</scope>
    <source>
        <strain evidence="2">BS-T2-15</strain>
    </source>
</reference>
<sequence length="86" mass="8711">MIAPARALRGLASAGSALICGAAADIVHEILFQSMLTTSAVAGVAIALANLVVRQVRGGSLRRRARRGCAAPRRASASVGACRPMA</sequence>
<dbReference type="RefSeq" id="WP_275683124.1">
    <property type="nucleotide sequence ID" value="NZ_JAJLJH010000003.1"/>
</dbReference>
<evidence type="ECO:0000313" key="3">
    <source>
        <dbReference type="Proteomes" id="UP001139353"/>
    </source>
</evidence>
<evidence type="ECO:0000313" key="2">
    <source>
        <dbReference type="EMBL" id="MCK9687091.1"/>
    </source>
</evidence>
<protein>
    <submittedName>
        <fullName evidence="2">Uncharacterized protein</fullName>
    </submittedName>
</protein>